<reference evidence="7" key="1">
    <citation type="submission" date="2015-11" db="EMBL/GenBank/DDBJ databases">
        <title>Complete genome sequence of a polyethylene-glycol degrader Sphingopyxis macrogoltabida 203N (NBRC 111659).</title>
        <authorList>
            <person name="Yoshiyuki O."/>
            <person name="Shouta N."/>
            <person name="Nagata Y."/>
            <person name="Numata M."/>
            <person name="Tsuchikane K."/>
            <person name="Hosoyama A."/>
            <person name="Yamazoe A."/>
            <person name="Tsuda M."/>
            <person name="Fujita N."/>
            <person name="Kawai F."/>
        </authorList>
    </citation>
    <scope>NUCLEOTIDE SEQUENCE [LARGE SCALE GENOMIC DNA]</scope>
    <source>
        <strain evidence="7">203N</strain>
    </source>
</reference>
<dbReference type="EMBL" id="CP013344">
    <property type="protein sequence ID" value="AMU91678.1"/>
    <property type="molecule type" value="Genomic_DNA"/>
</dbReference>
<dbReference type="GO" id="GO:0003700">
    <property type="term" value="F:DNA-binding transcription factor activity"/>
    <property type="evidence" value="ECO:0007669"/>
    <property type="project" value="TreeGrafter"/>
</dbReference>
<keyword evidence="1" id="KW-0805">Transcription regulation</keyword>
<evidence type="ECO:0000256" key="3">
    <source>
        <dbReference type="ARBA" id="ARBA00023163"/>
    </source>
</evidence>
<dbReference type="SUPFAM" id="SSF46689">
    <property type="entry name" value="Homeodomain-like"/>
    <property type="match status" value="1"/>
</dbReference>
<evidence type="ECO:0000256" key="1">
    <source>
        <dbReference type="ARBA" id="ARBA00023015"/>
    </source>
</evidence>
<dbReference type="PANTHER" id="PTHR30055:SF234">
    <property type="entry name" value="HTH-TYPE TRANSCRIPTIONAL REGULATOR BETI"/>
    <property type="match status" value="1"/>
</dbReference>
<keyword evidence="7" id="KW-1185">Reference proteome</keyword>
<dbReference type="Proteomes" id="UP000076088">
    <property type="component" value="Chromosome"/>
</dbReference>
<dbReference type="PANTHER" id="PTHR30055">
    <property type="entry name" value="HTH-TYPE TRANSCRIPTIONAL REGULATOR RUTR"/>
    <property type="match status" value="1"/>
</dbReference>
<dbReference type="GO" id="GO:0000976">
    <property type="term" value="F:transcription cis-regulatory region binding"/>
    <property type="evidence" value="ECO:0007669"/>
    <property type="project" value="TreeGrafter"/>
</dbReference>
<dbReference type="InterPro" id="IPR001647">
    <property type="entry name" value="HTH_TetR"/>
</dbReference>
<dbReference type="InterPro" id="IPR009057">
    <property type="entry name" value="Homeodomain-like_sf"/>
</dbReference>
<dbReference type="InterPro" id="IPR050109">
    <property type="entry name" value="HTH-type_TetR-like_transc_reg"/>
</dbReference>
<sequence length="201" mass="22450">MTRRGIDTREKILDATINCIVRAGFTATTVEHVMAEAGLSRGSVLHQFPNRVALMAAAAELAMRRVMDSARVMAEAIEDPFERLSDYARISWETHSLPEGLALTDILLAARWDRELLDGLQPITSRVEQEIHDEFIKLASEAGFTDAEALVPHGWLLIASVRGLIIEHSVNQSRPMILAAIERMKERHRRFCANLAARDAP</sequence>
<dbReference type="AlphaFoldDB" id="A0AAC9FGM2"/>
<evidence type="ECO:0000259" key="5">
    <source>
        <dbReference type="PROSITE" id="PS50977"/>
    </source>
</evidence>
<evidence type="ECO:0000256" key="4">
    <source>
        <dbReference type="PROSITE-ProRule" id="PRU00335"/>
    </source>
</evidence>
<dbReference type="Gene3D" id="1.10.357.10">
    <property type="entry name" value="Tetracycline Repressor, domain 2"/>
    <property type="match status" value="1"/>
</dbReference>
<keyword evidence="3" id="KW-0804">Transcription</keyword>
<reference evidence="6 7" key="2">
    <citation type="journal article" date="2016" name="Genome Announc.">
        <title>Complete Genome Sequence of Sphingopyxis macrogoltabida Strain 203N (NBRC 111659), a Polyethylene Glycol Degrader.</title>
        <authorList>
            <person name="Ohtsubo Y."/>
            <person name="Nonoyama S."/>
            <person name="Nagata Y."/>
            <person name="Numata M."/>
            <person name="Tsuchikane K."/>
            <person name="Hosoyama A."/>
            <person name="Yamazoe A."/>
            <person name="Tsuda M."/>
            <person name="Fujita N."/>
            <person name="Kawai F."/>
        </authorList>
    </citation>
    <scope>NUCLEOTIDE SEQUENCE [LARGE SCALE GENOMIC DNA]</scope>
    <source>
        <strain evidence="6 7">203N</strain>
    </source>
</reference>
<proteinExistence type="predicted"/>
<evidence type="ECO:0000256" key="2">
    <source>
        <dbReference type="ARBA" id="ARBA00023125"/>
    </source>
</evidence>
<name>A0AAC9FGM2_SPHMC</name>
<evidence type="ECO:0000313" key="7">
    <source>
        <dbReference type="Proteomes" id="UP000076088"/>
    </source>
</evidence>
<evidence type="ECO:0000313" key="6">
    <source>
        <dbReference type="EMBL" id="AMU91678.1"/>
    </source>
</evidence>
<organism evidence="6 7">
    <name type="scientific">Sphingopyxis macrogoltabida</name>
    <name type="common">Sphingomonas macrogoltabidus</name>
    <dbReference type="NCBI Taxonomy" id="33050"/>
    <lineage>
        <taxon>Bacteria</taxon>
        <taxon>Pseudomonadati</taxon>
        <taxon>Pseudomonadota</taxon>
        <taxon>Alphaproteobacteria</taxon>
        <taxon>Sphingomonadales</taxon>
        <taxon>Sphingomonadaceae</taxon>
        <taxon>Sphingopyxis</taxon>
    </lineage>
</organism>
<gene>
    <name evidence="6" type="ORF">ATM17_21935</name>
</gene>
<feature type="DNA-binding region" description="H-T-H motif" evidence="4">
    <location>
        <begin position="29"/>
        <end position="48"/>
    </location>
</feature>
<accession>A0AAC9FGM2</accession>
<feature type="domain" description="HTH tetR-type" evidence="5">
    <location>
        <begin position="6"/>
        <end position="66"/>
    </location>
</feature>
<dbReference type="Pfam" id="PF00440">
    <property type="entry name" value="TetR_N"/>
    <property type="match status" value="1"/>
</dbReference>
<dbReference type="RefSeq" id="WP_054731679.1">
    <property type="nucleotide sequence ID" value="NZ_CP013344.1"/>
</dbReference>
<keyword evidence="2 4" id="KW-0238">DNA-binding</keyword>
<dbReference type="PROSITE" id="PS50977">
    <property type="entry name" value="HTH_TETR_2"/>
    <property type="match status" value="1"/>
</dbReference>
<protein>
    <recommendedName>
        <fullName evidence="5">HTH tetR-type domain-containing protein</fullName>
    </recommendedName>
</protein>